<feature type="signal peptide" evidence="2">
    <location>
        <begin position="1"/>
        <end position="20"/>
    </location>
</feature>
<evidence type="ECO:0000313" key="4">
    <source>
        <dbReference type="Proteomes" id="UP000009168"/>
    </source>
</evidence>
<evidence type="ECO:0000256" key="1">
    <source>
        <dbReference type="SAM" id="Phobius"/>
    </source>
</evidence>
<reference evidence="4" key="1">
    <citation type="journal article" date="2006" name="PLoS Biol.">
        <title>Macronuclear genome sequence of the ciliate Tetrahymena thermophila, a model eukaryote.</title>
        <authorList>
            <person name="Eisen J.A."/>
            <person name="Coyne R.S."/>
            <person name="Wu M."/>
            <person name="Wu D."/>
            <person name="Thiagarajan M."/>
            <person name="Wortman J.R."/>
            <person name="Badger J.H."/>
            <person name="Ren Q."/>
            <person name="Amedeo P."/>
            <person name="Jones K.M."/>
            <person name="Tallon L.J."/>
            <person name="Delcher A.L."/>
            <person name="Salzberg S.L."/>
            <person name="Silva J.C."/>
            <person name="Haas B.J."/>
            <person name="Majoros W.H."/>
            <person name="Farzad M."/>
            <person name="Carlton J.M."/>
            <person name="Smith R.K. Jr."/>
            <person name="Garg J."/>
            <person name="Pearlman R.E."/>
            <person name="Karrer K.M."/>
            <person name="Sun L."/>
            <person name="Manning G."/>
            <person name="Elde N.C."/>
            <person name="Turkewitz A.P."/>
            <person name="Asai D.J."/>
            <person name="Wilkes D.E."/>
            <person name="Wang Y."/>
            <person name="Cai H."/>
            <person name="Collins K."/>
            <person name="Stewart B.A."/>
            <person name="Lee S.R."/>
            <person name="Wilamowska K."/>
            <person name="Weinberg Z."/>
            <person name="Ruzzo W.L."/>
            <person name="Wloga D."/>
            <person name="Gaertig J."/>
            <person name="Frankel J."/>
            <person name="Tsao C.-C."/>
            <person name="Gorovsky M.A."/>
            <person name="Keeling P.J."/>
            <person name="Waller R.F."/>
            <person name="Patron N.J."/>
            <person name="Cherry J.M."/>
            <person name="Stover N.A."/>
            <person name="Krieger C.J."/>
            <person name="del Toro C."/>
            <person name="Ryder H.F."/>
            <person name="Williamson S.C."/>
            <person name="Barbeau R.A."/>
            <person name="Hamilton E.P."/>
            <person name="Orias E."/>
        </authorList>
    </citation>
    <scope>NUCLEOTIDE SEQUENCE [LARGE SCALE GENOMIC DNA]</scope>
    <source>
        <strain evidence="4">SB210</strain>
    </source>
</reference>
<dbReference type="AlphaFoldDB" id="Q23BL8"/>
<organism evidence="3 4">
    <name type="scientific">Tetrahymena thermophila (strain SB210)</name>
    <dbReference type="NCBI Taxonomy" id="312017"/>
    <lineage>
        <taxon>Eukaryota</taxon>
        <taxon>Sar</taxon>
        <taxon>Alveolata</taxon>
        <taxon>Ciliophora</taxon>
        <taxon>Intramacronucleata</taxon>
        <taxon>Oligohymenophorea</taxon>
        <taxon>Hymenostomatida</taxon>
        <taxon>Tetrahymenina</taxon>
        <taxon>Tetrahymenidae</taxon>
        <taxon>Tetrahymena</taxon>
    </lineage>
</organism>
<dbReference type="HOGENOM" id="CLU_144475_0_0_1"/>
<dbReference type="RefSeq" id="XP_001014345.1">
    <property type="nucleotide sequence ID" value="XM_001014345.1"/>
</dbReference>
<dbReference type="KEGG" id="tet:TTHERM_00233090"/>
<keyword evidence="1" id="KW-0472">Membrane</keyword>
<proteinExistence type="predicted"/>
<feature type="transmembrane region" description="Helical" evidence="1">
    <location>
        <begin position="87"/>
        <end position="111"/>
    </location>
</feature>
<keyword evidence="1" id="KW-1133">Transmembrane helix</keyword>
<evidence type="ECO:0000313" key="3">
    <source>
        <dbReference type="EMBL" id="EAR94100.1"/>
    </source>
</evidence>
<feature type="chain" id="PRO_5004201630" evidence="2">
    <location>
        <begin position="21"/>
        <end position="112"/>
    </location>
</feature>
<sequence length="112" mass="11919">MRKIASILILISIALYTANASKCQDDIMAQLTNGTVCQSTDDACKTALAQFISCGNNCGQNNTSDSAVGNCVKSNCSNISNDTVKALYNKMVACFDSVLLFSALFVLMALLF</sequence>
<accession>Q23BL8</accession>
<keyword evidence="4" id="KW-1185">Reference proteome</keyword>
<evidence type="ECO:0000256" key="2">
    <source>
        <dbReference type="SAM" id="SignalP"/>
    </source>
</evidence>
<protein>
    <submittedName>
        <fullName evidence="3">Transmembrane protein, putative</fullName>
    </submittedName>
</protein>
<keyword evidence="2" id="KW-0732">Signal</keyword>
<dbReference type="InParanoid" id="Q23BL8"/>
<dbReference type="Proteomes" id="UP000009168">
    <property type="component" value="Unassembled WGS sequence"/>
</dbReference>
<name>Q23BL8_TETTS</name>
<gene>
    <name evidence="3" type="ORF">TTHERM_00233090</name>
</gene>
<dbReference type="GeneID" id="7842932"/>
<dbReference type="EMBL" id="GG662718">
    <property type="protein sequence ID" value="EAR94100.1"/>
    <property type="molecule type" value="Genomic_DNA"/>
</dbReference>
<keyword evidence="1 3" id="KW-0812">Transmembrane</keyword>